<evidence type="ECO:0000313" key="2">
    <source>
        <dbReference type="EMBL" id="CAH2042270.1"/>
    </source>
</evidence>
<name>A0ABN8I0I6_9NEOP</name>
<accession>A0ABN8I0I6</accession>
<feature type="compositionally biased region" description="Polar residues" evidence="1">
    <location>
        <begin position="109"/>
        <end position="126"/>
    </location>
</feature>
<proteinExistence type="predicted"/>
<feature type="region of interest" description="Disordered" evidence="1">
    <location>
        <begin position="95"/>
        <end position="126"/>
    </location>
</feature>
<dbReference type="EMBL" id="OW152826">
    <property type="protein sequence ID" value="CAH2042270.1"/>
    <property type="molecule type" value="Genomic_DNA"/>
</dbReference>
<keyword evidence="3" id="KW-1185">Reference proteome</keyword>
<sequence>MSPVERVVRWRPARRRVAGRMSGGKGAARAARVLSGGCGAERLRAGGGLGCGWGRRCAGEGARARHRAANRWPPRRPVLRARTPPILLYTGLTLLHRTRHKSTQPSPPTTQQGWTPEIASAQQDRT</sequence>
<protein>
    <submittedName>
        <fullName evidence="2">Uncharacterized protein</fullName>
    </submittedName>
</protein>
<feature type="non-terminal residue" evidence="2">
    <location>
        <position position="126"/>
    </location>
</feature>
<evidence type="ECO:0000256" key="1">
    <source>
        <dbReference type="SAM" id="MobiDB-lite"/>
    </source>
</evidence>
<evidence type="ECO:0000313" key="3">
    <source>
        <dbReference type="Proteomes" id="UP000837857"/>
    </source>
</evidence>
<reference evidence="2" key="1">
    <citation type="submission" date="2022-03" db="EMBL/GenBank/DDBJ databases">
        <authorList>
            <person name="Martin H S."/>
        </authorList>
    </citation>
    <scope>NUCLEOTIDE SEQUENCE</scope>
</reference>
<dbReference type="Proteomes" id="UP000837857">
    <property type="component" value="Chromosome 14"/>
</dbReference>
<gene>
    <name evidence="2" type="ORF">IPOD504_LOCUS3698</name>
</gene>
<organism evidence="2 3">
    <name type="scientific">Iphiclides podalirius</name>
    <name type="common">scarce swallowtail</name>
    <dbReference type="NCBI Taxonomy" id="110791"/>
    <lineage>
        <taxon>Eukaryota</taxon>
        <taxon>Metazoa</taxon>
        <taxon>Ecdysozoa</taxon>
        <taxon>Arthropoda</taxon>
        <taxon>Hexapoda</taxon>
        <taxon>Insecta</taxon>
        <taxon>Pterygota</taxon>
        <taxon>Neoptera</taxon>
        <taxon>Endopterygota</taxon>
        <taxon>Lepidoptera</taxon>
        <taxon>Glossata</taxon>
        <taxon>Ditrysia</taxon>
        <taxon>Papilionoidea</taxon>
        <taxon>Papilionidae</taxon>
        <taxon>Papilioninae</taxon>
        <taxon>Iphiclides</taxon>
    </lineage>
</organism>